<dbReference type="Proteomes" id="UP000269044">
    <property type="component" value="Unassembled WGS sequence"/>
</dbReference>
<dbReference type="EMBL" id="RBRA01000215">
    <property type="protein sequence ID" value="RMQ21850.1"/>
    <property type="molecule type" value="Genomic_DNA"/>
</dbReference>
<dbReference type="EMBL" id="RBQG01000068">
    <property type="protein sequence ID" value="RMP16932.1"/>
    <property type="molecule type" value="Genomic_DNA"/>
</dbReference>
<evidence type="ECO:0000313" key="3">
    <source>
        <dbReference type="Proteomes" id="UP000267908"/>
    </source>
</evidence>
<dbReference type="AlphaFoldDB" id="A0A0P9PZ08"/>
<accession>A0A0P9PZ08</accession>
<proteinExistence type="predicted"/>
<organism evidence="2 4">
    <name type="scientific">Pseudomonas syringae pv. delphinii</name>
    <dbReference type="NCBI Taxonomy" id="192088"/>
    <lineage>
        <taxon>Bacteria</taxon>
        <taxon>Pseudomonadati</taxon>
        <taxon>Pseudomonadota</taxon>
        <taxon>Gammaproteobacteria</taxon>
        <taxon>Pseudomonadales</taxon>
        <taxon>Pseudomonadaceae</taxon>
        <taxon>Pseudomonas</taxon>
    </lineage>
</organism>
<comment type="caution">
    <text evidence="2">The sequence shown here is derived from an EMBL/GenBank/DDBJ whole genome shotgun (WGS) entry which is preliminary data.</text>
</comment>
<gene>
    <name evidence="2" type="ORF">ALQ08_103420</name>
    <name evidence="1" type="ORF">ALQ28_103257</name>
</gene>
<sequence>MFRSAQSGSAIDRAKVSNFFIGNQAGKWLSTQFAVNENESD</sequence>
<name>A0A0P9PZ08_9PSED</name>
<dbReference type="Proteomes" id="UP000267908">
    <property type="component" value="Unassembled WGS sequence"/>
</dbReference>
<evidence type="ECO:0000313" key="4">
    <source>
        <dbReference type="Proteomes" id="UP000269044"/>
    </source>
</evidence>
<evidence type="ECO:0000313" key="1">
    <source>
        <dbReference type="EMBL" id="RMP16932.1"/>
    </source>
</evidence>
<protein>
    <submittedName>
        <fullName evidence="2">Uncharacterized protein</fullName>
    </submittedName>
</protein>
<evidence type="ECO:0000313" key="2">
    <source>
        <dbReference type="EMBL" id="RMQ21850.1"/>
    </source>
</evidence>
<reference evidence="3 4" key="1">
    <citation type="submission" date="2018-08" db="EMBL/GenBank/DDBJ databases">
        <title>Recombination of ecologically and evolutionarily significant loci maintains genetic cohesion in the Pseudomonas syringae species complex.</title>
        <authorList>
            <person name="Dillon M."/>
            <person name="Thakur S."/>
            <person name="Almeida R.N.D."/>
            <person name="Weir B.S."/>
            <person name="Guttman D.S."/>
        </authorList>
    </citation>
    <scope>NUCLEOTIDE SEQUENCE [LARGE SCALE GENOMIC DNA]</scope>
    <source>
        <strain evidence="2 4">ICMP 13052</strain>
        <strain evidence="1 3">ICMP 4330</strain>
    </source>
</reference>